<reference evidence="1 2" key="1">
    <citation type="journal article" date="2005" name="Nature">
        <title>The map-based sequence of the rice genome.</title>
        <authorList>
            <consortium name="International rice genome sequencing project (IRGSP)"/>
            <person name="Matsumoto T."/>
            <person name="Wu J."/>
            <person name="Kanamori H."/>
            <person name="Katayose Y."/>
            <person name="Fujisawa M."/>
            <person name="Namiki N."/>
            <person name="Mizuno H."/>
            <person name="Yamamoto K."/>
            <person name="Antonio B.A."/>
            <person name="Baba T."/>
            <person name="Sakata K."/>
            <person name="Nagamura Y."/>
            <person name="Aoki H."/>
            <person name="Arikawa K."/>
            <person name="Arita K."/>
            <person name="Bito T."/>
            <person name="Chiden Y."/>
            <person name="Fujitsuka N."/>
            <person name="Fukunaka R."/>
            <person name="Hamada M."/>
            <person name="Harada C."/>
            <person name="Hayashi A."/>
            <person name="Hijishita S."/>
            <person name="Honda M."/>
            <person name="Hosokawa S."/>
            <person name="Ichikawa Y."/>
            <person name="Idonuma A."/>
            <person name="Iijima M."/>
            <person name="Ikeda M."/>
            <person name="Ikeno M."/>
            <person name="Ito K."/>
            <person name="Ito S."/>
            <person name="Ito T."/>
            <person name="Ito Y."/>
            <person name="Ito Y."/>
            <person name="Iwabuchi A."/>
            <person name="Kamiya K."/>
            <person name="Karasawa W."/>
            <person name="Kurita K."/>
            <person name="Katagiri S."/>
            <person name="Kikuta A."/>
            <person name="Kobayashi H."/>
            <person name="Kobayashi N."/>
            <person name="Machita K."/>
            <person name="Maehara T."/>
            <person name="Masukawa M."/>
            <person name="Mizubayashi T."/>
            <person name="Mukai Y."/>
            <person name="Nagasaki H."/>
            <person name="Nagata Y."/>
            <person name="Naito S."/>
            <person name="Nakashima M."/>
            <person name="Nakama Y."/>
            <person name="Nakamichi Y."/>
            <person name="Nakamura M."/>
            <person name="Meguro A."/>
            <person name="Negishi M."/>
            <person name="Ohta I."/>
            <person name="Ohta T."/>
            <person name="Okamoto M."/>
            <person name="Ono N."/>
            <person name="Saji S."/>
            <person name="Sakaguchi M."/>
            <person name="Sakai K."/>
            <person name="Shibata M."/>
            <person name="Shimokawa T."/>
            <person name="Song J."/>
            <person name="Takazaki Y."/>
            <person name="Terasawa K."/>
            <person name="Tsugane M."/>
            <person name="Tsuji K."/>
            <person name="Ueda S."/>
            <person name="Waki K."/>
            <person name="Yamagata H."/>
            <person name="Yamamoto M."/>
            <person name="Yamamoto S."/>
            <person name="Yamane H."/>
            <person name="Yoshiki S."/>
            <person name="Yoshihara R."/>
            <person name="Yukawa K."/>
            <person name="Zhong H."/>
            <person name="Yano M."/>
            <person name="Yuan Q."/>
            <person name="Ouyang S."/>
            <person name="Liu J."/>
            <person name="Jones K.M."/>
            <person name="Gansberger K."/>
            <person name="Moffat K."/>
            <person name="Hill J."/>
            <person name="Bera J."/>
            <person name="Fadrosh D."/>
            <person name="Jin S."/>
            <person name="Johri S."/>
            <person name="Kim M."/>
            <person name="Overton L."/>
            <person name="Reardon M."/>
            <person name="Tsitrin T."/>
            <person name="Vuong H."/>
            <person name="Weaver B."/>
            <person name="Ciecko A."/>
            <person name="Tallon L."/>
            <person name="Jackson J."/>
            <person name="Pai G."/>
            <person name="Aken S.V."/>
            <person name="Utterback T."/>
            <person name="Reidmuller S."/>
            <person name="Feldblyum T."/>
            <person name="Hsiao J."/>
            <person name="Zismann V."/>
            <person name="Iobst S."/>
            <person name="de Vazeille A.R."/>
            <person name="Buell C.R."/>
            <person name="Ying K."/>
            <person name="Li Y."/>
            <person name="Lu T."/>
            <person name="Huang Y."/>
            <person name="Zhao Q."/>
            <person name="Feng Q."/>
            <person name="Zhang L."/>
            <person name="Zhu J."/>
            <person name="Weng Q."/>
            <person name="Mu J."/>
            <person name="Lu Y."/>
            <person name="Fan D."/>
            <person name="Liu Y."/>
            <person name="Guan J."/>
            <person name="Zhang Y."/>
            <person name="Yu S."/>
            <person name="Liu X."/>
            <person name="Zhang Y."/>
            <person name="Hong G."/>
            <person name="Han B."/>
            <person name="Choisne N."/>
            <person name="Demange N."/>
            <person name="Orjeda G."/>
            <person name="Samain S."/>
            <person name="Cattolico L."/>
            <person name="Pelletier E."/>
            <person name="Couloux A."/>
            <person name="Segurens B."/>
            <person name="Wincker P."/>
            <person name="D'Hont A."/>
            <person name="Scarpelli C."/>
            <person name="Weissenbach J."/>
            <person name="Salanoubat M."/>
            <person name="Quetier F."/>
            <person name="Yu Y."/>
            <person name="Kim H.R."/>
            <person name="Rambo T."/>
            <person name="Currie J."/>
            <person name="Collura K."/>
            <person name="Luo M."/>
            <person name="Yang T."/>
            <person name="Ammiraju J.S.S."/>
            <person name="Engler F."/>
            <person name="Soderlund C."/>
            <person name="Wing R.A."/>
            <person name="Palmer L.E."/>
            <person name="de la Bastide M."/>
            <person name="Spiegel L."/>
            <person name="Nascimento L."/>
            <person name="Zutavern T."/>
            <person name="O'Shaughnessy A."/>
            <person name="Dike S."/>
            <person name="Dedhia N."/>
            <person name="Preston R."/>
            <person name="Balija V."/>
            <person name="McCombie W.R."/>
            <person name="Chow T."/>
            <person name="Chen H."/>
            <person name="Chung M."/>
            <person name="Chen C."/>
            <person name="Shaw J."/>
            <person name="Wu H."/>
            <person name="Hsiao K."/>
            <person name="Chao Y."/>
            <person name="Chu M."/>
            <person name="Cheng C."/>
            <person name="Hour A."/>
            <person name="Lee P."/>
            <person name="Lin S."/>
            <person name="Lin Y."/>
            <person name="Liou J."/>
            <person name="Liu S."/>
            <person name="Hsing Y."/>
            <person name="Raghuvanshi S."/>
            <person name="Mohanty A."/>
            <person name="Bharti A.K."/>
            <person name="Gaur A."/>
            <person name="Gupta V."/>
            <person name="Kumar D."/>
            <person name="Ravi V."/>
            <person name="Vij S."/>
            <person name="Kapur A."/>
            <person name="Khurana P."/>
            <person name="Khurana P."/>
            <person name="Khurana J.P."/>
            <person name="Tyagi A.K."/>
            <person name="Gaikwad K."/>
            <person name="Singh A."/>
            <person name="Dalal V."/>
            <person name="Srivastava S."/>
            <person name="Dixit A."/>
            <person name="Pal A.K."/>
            <person name="Ghazi I.A."/>
            <person name="Yadav M."/>
            <person name="Pandit A."/>
            <person name="Bhargava A."/>
            <person name="Sureshbabu K."/>
            <person name="Batra K."/>
            <person name="Sharma T.R."/>
            <person name="Mohapatra T."/>
            <person name="Singh N.K."/>
            <person name="Messing J."/>
            <person name="Nelson A.B."/>
            <person name="Fuks G."/>
            <person name="Kavchok S."/>
            <person name="Keizer G."/>
            <person name="Linton E."/>
            <person name="Llaca V."/>
            <person name="Song R."/>
            <person name="Tanyolac B."/>
            <person name="Young S."/>
            <person name="Ho-Il K."/>
            <person name="Hahn J.H."/>
            <person name="Sangsakoo G."/>
            <person name="Vanavichit A."/>
            <person name="de Mattos Luiz.A.T."/>
            <person name="Zimmer P.D."/>
            <person name="Malone G."/>
            <person name="Dellagostin O."/>
            <person name="de Oliveira A.C."/>
            <person name="Bevan M."/>
            <person name="Bancroft I."/>
            <person name="Minx P."/>
            <person name="Cordum H."/>
            <person name="Wilson R."/>
            <person name="Cheng Z."/>
            <person name="Jin W."/>
            <person name="Jiang J."/>
            <person name="Leong S.A."/>
            <person name="Iwama H."/>
            <person name="Gojobori T."/>
            <person name="Itoh T."/>
            <person name="Niimura Y."/>
            <person name="Fujii Y."/>
            <person name="Habara T."/>
            <person name="Sakai H."/>
            <person name="Sato Y."/>
            <person name="Wilson G."/>
            <person name="Kumar K."/>
            <person name="McCouch S."/>
            <person name="Juretic N."/>
            <person name="Hoen D."/>
            <person name="Wright S."/>
            <person name="Bruskiewich R."/>
            <person name="Bureau T."/>
            <person name="Miyao A."/>
            <person name="Hirochika H."/>
            <person name="Nishikawa T."/>
            <person name="Kadowaki K."/>
            <person name="Sugiura M."/>
            <person name="Burr B."/>
            <person name="Sasaki T."/>
        </authorList>
    </citation>
    <scope>NUCLEOTIDE SEQUENCE [LARGE SCALE GENOMIC DNA]</scope>
    <source>
        <strain evidence="2">cv. Nipponbare</strain>
    </source>
</reference>
<gene>
    <name evidence="1" type="ordered locus">Os07g0684050</name>
</gene>
<sequence length="62" mass="7148">MHSRQQMARLSPLRSAGRVLTRLLRRASRIQVRQARNFMPPALSRLINKNHEPAHQHVITSG</sequence>
<accession>C7J4W1</accession>
<protein>
    <submittedName>
        <fullName evidence="1">Os07g0684050 protein</fullName>
    </submittedName>
</protein>
<dbReference type="AlphaFoldDB" id="C7J4W1"/>
<dbReference type="EMBL" id="AP008213">
    <property type="protein sequence ID" value="BAH94066.1"/>
    <property type="molecule type" value="Genomic_DNA"/>
</dbReference>
<dbReference type="KEGG" id="dosa:Os07g0684050"/>
<proteinExistence type="predicted"/>
<evidence type="ECO:0000313" key="1">
    <source>
        <dbReference type="EMBL" id="BAH94066.1"/>
    </source>
</evidence>
<reference evidence="2" key="2">
    <citation type="journal article" date="2008" name="Nucleic Acids Res.">
        <title>The rice annotation project database (RAP-DB): 2008 update.</title>
        <authorList>
            <consortium name="The rice annotation project (RAP)"/>
        </authorList>
    </citation>
    <scope>GENOME REANNOTATION</scope>
    <source>
        <strain evidence="2">cv. Nipponbare</strain>
    </source>
</reference>
<organism evidence="1 2">
    <name type="scientific">Oryza sativa subsp. japonica</name>
    <name type="common">Rice</name>
    <dbReference type="NCBI Taxonomy" id="39947"/>
    <lineage>
        <taxon>Eukaryota</taxon>
        <taxon>Viridiplantae</taxon>
        <taxon>Streptophyta</taxon>
        <taxon>Embryophyta</taxon>
        <taxon>Tracheophyta</taxon>
        <taxon>Spermatophyta</taxon>
        <taxon>Magnoliopsida</taxon>
        <taxon>Liliopsida</taxon>
        <taxon>Poales</taxon>
        <taxon>Poaceae</taxon>
        <taxon>BOP clade</taxon>
        <taxon>Oryzoideae</taxon>
        <taxon>Oryzeae</taxon>
        <taxon>Oryzinae</taxon>
        <taxon>Oryza</taxon>
        <taxon>Oryza sativa</taxon>
    </lineage>
</organism>
<name>C7J4W1_ORYSJ</name>
<dbReference type="Proteomes" id="UP000000763">
    <property type="component" value="Chromosome 7"/>
</dbReference>
<evidence type="ECO:0000313" key="2">
    <source>
        <dbReference type="Proteomes" id="UP000000763"/>
    </source>
</evidence>